<dbReference type="InterPro" id="IPR051393">
    <property type="entry name" value="ABC_transporter_permease"/>
</dbReference>
<feature type="transmembrane region" description="Helical" evidence="7">
    <location>
        <begin position="132"/>
        <end position="151"/>
    </location>
</feature>
<dbReference type="Pfam" id="PF00528">
    <property type="entry name" value="BPD_transp_1"/>
    <property type="match status" value="1"/>
</dbReference>
<feature type="domain" description="ABC transmembrane type-1" evidence="9">
    <location>
        <begin position="95"/>
        <end position="306"/>
    </location>
</feature>
<keyword evidence="4 7" id="KW-0812">Transmembrane</keyword>
<feature type="transmembrane region" description="Helical" evidence="7">
    <location>
        <begin position="285"/>
        <end position="307"/>
    </location>
</feature>
<dbReference type="InterPro" id="IPR035906">
    <property type="entry name" value="MetI-like_sf"/>
</dbReference>
<keyword evidence="6 7" id="KW-0472">Membrane</keyword>
<comment type="caution">
    <text evidence="10">The sequence shown here is derived from an EMBL/GenBank/DDBJ whole genome shotgun (WGS) entry which is preliminary data.</text>
</comment>
<organism evidence="10 11">
    <name type="scientific">Trichocoleus desertorum GB2-A4</name>
    <dbReference type="NCBI Taxonomy" id="2933944"/>
    <lineage>
        <taxon>Bacteria</taxon>
        <taxon>Bacillati</taxon>
        <taxon>Cyanobacteriota</taxon>
        <taxon>Cyanophyceae</taxon>
        <taxon>Leptolyngbyales</taxon>
        <taxon>Trichocoleusaceae</taxon>
        <taxon>Trichocoleus</taxon>
    </lineage>
</organism>
<dbReference type="EMBL" id="JAMPKM010000001">
    <property type="protein sequence ID" value="MEP0816052.1"/>
    <property type="molecule type" value="Genomic_DNA"/>
</dbReference>
<reference evidence="10 11" key="1">
    <citation type="submission" date="2022-04" db="EMBL/GenBank/DDBJ databases">
        <title>Positive selection, recombination, and allopatry shape intraspecific diversity of widespread and dominant cyanobacteria.</title>
        <authorList>
            <person name="Wei J."/>
            <person name="Shu W."/>
            <person name="Hu C."/>
        </authorList>
    </citation>
    <scope>NUCLEOTIDE SEQUENCE [LARGE SCALE GENOMIC DNA]</scope>
    <source>
        <strain evidence="10 11">GB2-A4</strain>
    </source>
</reference>
<evidence type="ECO:0000256" key="2">
    <source>
        <dbReference type="ARBA" id="ARBA00022448"/>
    </source>
</evidence>
<evidence type="ECO:0000313" key="11">
    <source>
        <dbReference type="Proteomes" id="UP001464891"/>
    </source>
</evidence>
<evidence type="ECO:0000256" key="1">
    <source>
        <dbReference type="ARBA" id="ARBA00004651"/>
    </source>
</evidence>
<dbReference type="PANTHER" id="PTHR30193:SF37">
    <property type="entry name" value="INNER MEMBRANE ABC TRANSPORTER PERMEASE PROTEIN YCJO"/>
    <property type="match status" value="1"/>
</dbReference>
<dbReference type="PANTHER" id="PTHR30193">
    <property type="entry name" value="ABC TRANSPORTER PERMEASE PROTEIN"/>
    <property type="match status" value="1"/>
</dbReference>
<keyword evidence="2 7" id="KW-0813">Transport</keyword>
<feature type="transmembrane region" description="Helical" evidence="7">
    <location>
        <begin position="171"/>
        <end position="190"/>
    </location>
</feature>
<protein>
    <submittedName>
        <fullName evidence="10">Sugar ABC transporter permease</fullName>
    </submittedName>
</protein>
<dbReference type="InterPro" id="IPR000515">
    <property type="entry name" value="MetI-like"/>
</dbReference>
<accession>A0ABV0J2Q3</accession>
<keyword evidence="5 7" id="KW-1133">Transmembrane helix</keyword>
<keyword evidence="3" id="KW-1003">Cell membrane</keyword>
<feature type="region of interest" description="Disordered" evidence="8">
    <location>
        <begin position="1"/>
        <end position="24"/>
    </location>
</feature>
<evidence type="ECO:0000256" key="8">
    <source>
        <dbReference type="SAM" id="MobiDB-lite"/>
    </source>
</evidence>
<evidence type="ECO:0000313" key="10">
    <source>
        <dbReference type="EMBL" id="MEP0816052.1"/>
    </source>
</evidence>
<comment type="similarity">
    <text evidence="7">Belongs to the binding-protein-dependent transport system permease family.</text>
</comment>
<dbReference type="RefSeq" id="WP_190431731.1">
    <property type="nucleotide sequence ID" value="NZ_JAMPKM010000001.1"/>
</dbReference>
<sequence>MSLWSSRRQVSHQDSPTAPQADSQTWVDKNEEGAIAAWLFLAPALLLLSIFVLGPIAYLVYLSFTAGSFTRTGTHWIGFSNYWRLLLNPDFWQVLGNTLYFTVATVIPSLVLALGLAVLLNRTFALQGLLRAAYFIPSITSLVAVGLGFRWLFQTEGPINTLLGAIGLEPIAWLGSTTWAMPVLILLSIWKQLGFNMVVFLAGLQTIPVNRYEAAELDGADAWQQFWHITLPGLRPTLIFAAITTVIFTLRSFEQVYVITEGGPLNSTNLLVYYIYEQAFAQFDFGYAAAAATVLLGATSVLVYLQLQTWGE</sequence>
<evidence type="ECO:0000256" key="3">
    <source>
        <dbReference type="ARBA" id="ARBA00022475"/>
    </source>
</evidence>
<dbReference type="Proteomes" id="UP001464891">
    <property type="component" value="Unassembled WGS sequence"/>
</dbReference>
<feature type="transmembrane region" description="Helical" evidence="7">
    <location>
        <begin position="35"/>
        <end position="61"/>
    </location>
</feature>
<keyword evidence="11" id="KW-1185">Reference proteome</keyword>
<name>A0ABV0J2Q3_9CYAN</name>
<dbReference type="PROSITE" id="PS50928">
    <property type="entry name" value="ABC_TM1"/>
    <property type="match status" value="1"/>
</dbReference>
<evidence type="ECO:0000256" key="5">
    <source>
        <dbReference type="ARBA" id="ARBA00022989"/>
    </source>
</evidence>
<feature type="transmembrane region" description="Helical" evidence="7">
    <location>
        <begin position="99"/>
        <end position="120"/>
    </location>
</feature>
<gene>
    <name evidence="10" type="ORF">NC998_02965</name>
</gene>
<evidence type="ECO:0000256" key="7">
    <source>
        <dbReference type="RuleBase" id="RU363032"/>
    </source>
</evidence>
<evidence type="ECO:0000256" key="4">
    <source>
        <dbReference type="ARBA" id="ARBA00022692"/>
    </source>
</evidence>
<dbReference type="Gene3D" id="1.10.3720.10">
    <property type="entry name" value="MetI-like"/>
    <property type="match status" value="1"/>
</dbReference>
<evidence type="ECO:0000259" key="9">
    <source>
        <dbReference type="PROSITE" id="PS50928"/>
    </source>
</evidence>
<dbReference type="CDD" id="cd06261">
    <property type="entry name" value="TM_PBP2"/>
    <property type="match status" value="1"/>
</dbReference>
<proteinExistence type="inferred from homology"/>
<comment type="subcellular location">
    <subcellularLocation>
        <location evidence="1 7">Cell membrane</location>
        <topology evidence="1 7">Multi-pass membrane protein</topology>
    </subcellularLocation>
</comment>
<evidence type="ECO:0000256" key="6">
    <source>
        <dbReference type="ARBA" id="ARBA00023136"/>
    </source>
</evidence>
<dbReference type="SUPFAM" id="SSF161098">
    <property type="entry name" value="MetI-like"/>
    <property type="match status" value="1"/>
</dbReference>